<accession>C4J1N1</accession>
<reference evidence="2" key="1">
    <citation type="journal article" date="2009" name="PLoS Genet.">
        <title>Sequencing, mapping, and analysis of 27,455 maize full-length cDNAs.</title>
        <authorList>
            <person name="Soderlund C."/>
            <person name="Descour A."/>
            <person name="Kudrna D."/>
            <person name="Bomhoff M."/>
            <person name="Boyd L."/>
            <person name="Currie J."/>
            <person name="Angelova A."/>
            <person name="Collura K."/>
            <person name="Wissotski M."/>
            <person name="Ashley E."/>
            <person name="Morrow D."/>
            <person name="Fernandes J."/>
            <person name="Walbot V."/>
            <person name="Yu Y."/>
        </authorList>
    </citation>
    <scope>NUCLEOTIDE SEQUENCE</scope>
    <source>
        <strain evidence="2">B73</strain>
    </source>
</reference>
<feature type="region of interest" description="Disordered" evidence="1">
    <location>
        <begin position="20"/>
        <end position="74"/>
    </location>
</feature>
<evidence type="ECO:0000313" key="2">
    <source>
        <dbReference type="EMBL" id="ACR35081.1"/>
    </source>
</evidence>
<feature type="compositionally biased region" description="Polar residues" evidence="1">
    <location>
        <begin position="36"/>
        <end position="64"/>
    </location>
</feature>
<protein>
    <submittedName>
        <fullName evidence="2">Uncharacterized protein</fullName>
    </submittedName>
</protein>
<organism evidence="2">
    <name type="scientific">Zea mays</name>
    <name type="common">Maize</name>
    <dbReference type="NCBI Taxonomy" id="4577"/>
    <lineage>
        <taxon>Eukaryota</taxon>
        <taxon>Viridiplantae</taxon>
        <taxon>Streptophyta</taxon>
        <taxon>Embryophyta</taxon>
        <taxon>Tracheophyta</taxon>
        <taxon>Spermatophyta</taxon>
        <taxon>Magnoliopsida</taxon>
        <taxon>Liliopsida</taxon>
        <taxon>Poales</taxon>
        <taxon>Poaceae</taxon>
        <taxon>PACMAD clade</taxon>
        <taxon>Panicoideae</taxon>
        <taxon>Andropogonodae</taxon>
        <taxon>Andropogoneae</taxon>
        <taxon>Tripsacinae</taxon>
        <taxon>Zea</taxon>
    </lineage>
</organism>
<evidence type="ECO:0000256" key="1">
    <source>
        <dbReference type="SAM" id="MobiDB-lite"/>
    </source>
</evidence>
<sequence>MDSSPVSFSLRPDNNFFEDQQHTLLPPHKPSHLHEASSTTLGSFSVGESTLNATPVKSPKTTEAQPVYHVKERN</sequence>
<reference evidence="2" key="2">
    <citation type="submission" date="2012-06" db="EMBL/GenBank/DDBJ databases">
        <authorList>
            <person name="Yu Y."/>
            <person name="Currie J."/>
            <person name="Lomeli R."/>
            <person name="Angelova A."/>
            <person name="Collura K."/>
            <person name="Wissotski M."/>
            <person name="Campos D."/>
            <person name="Kudrna D."/>
            <person name="Golser W."/>
            <person name="Ashely E."/>
            <person name="Descour A."/>
            <person name="Fernandes J."/>
            <person name="Soderlund C."/>
            <person name="Walbot V."/>
        </authorList>
    </citation>
    <scope>NUCLEOTIDE SEQUENCE</scope>
    <source>
        <strain evidence="2">B73</strain>
    </source>
</reference>
<name>C4J1N1_MAIZE</name>
<dbReference type="AlphaFoldDB" id="C4J1N1"/>
<proteinExistence type="evidence at transcript level"/>
<dbReference type="EMBL" id="BT084728">
    <property type="protein sequence ID" value="ACR35081.1"/>
    <property type="molecule type" value="mRNA"/>
</dbReference>